<reference evidence="3" key="1">
    <citation type="submission" date="2020-11" db="EMBL/GenBank/DDBJ databases">
        <authorList>
            <consortium name="DOE Joint Genome Institute"/>
            <person name="Ahrendt S."/>
            <person name="Riley R."/>
            <person name="Andreopoulos W."/>
            <person name="Labutti K."/>
            <person name="Pangilinan J."/>
            <person name="Ruiz-Duenas F.J."/>
            <person name="Barrasa J.M."/>
            <person name="Sanchez-Garcia M."/>
            <person name="Camarero S."/>
            <person name="Miyauchi S."/>
            <person name="Serrano A."/>
            <person name="Linde D."/>
            <person name="Babiker R."/>
            <person name="Drula E."/>
            <person name="Ayuso-Fernandez I."/>
            <person name="Pacheco R."/>
            <person name="Padilla G."/>
            <person name="Ferreira P."/>
            <person name="Barriuso J."/>
            <person name="Kellner H."/>
            <person name="Castanera R."/>
            <person name="Alfaro M."/>
            <person name="Ramirez L."/>
            <person name="Pisabarro A.G."/>
            <person name="Kuo A."/>
            <person name="Tritt A."/>
            <person name="Lipzen A."/>
            <person name="He G."/>
            <person name="Yan M."/>
            <person name="Ng V."/>
            <person name="Cullen D."/>
            <person name="Martin F."/>
            <person name="Rosso M.-N."/>
            <person name="Henrissat B."/>
            <person name="Hibbett D."/>
            <person name="Martinez A.T."/>
            <person name="Grigoriev I.V."/>
        </authorList>
    </citation>
    <scope>NUCLEOTIDE SEQUENCE</scope>
    <source>
        <strain evidence="3">CBS 506.95</strain>
    </source>
</reference>
<evidence type="ECO:0000313" key="4">
    <source>
        <dbReference type="Proteomes" id="UP000807306"/>
    </source>
</evidence>
<evidence type="ECO:0000256" key="1">
    <source>
        <dbReference type="SAM" id="MobiDB-lite"/>
    </source>
</evidence>
<dbReference type="PROSITE" id="PS50181">
    <property type="entry name" value="FBOX"/>
    <property type="match status" value="1"/>
</dbReference>
<feature type="compositionally biased region" description="Low complexity" evidence="1">
    <location>
        <begin position="45"/>
        <end position="62"/>
    </location>
</feature>
<dbReference type="EMBL" id="MU157925">
    <property type="protein sequence ID" value="KAF9523114.1"/>
    <property type="molecule type" value="Genomic_DNA"/>
</dbReference>
<name>A0A9P6JJS6_9AGAR</name>
<dbReference type="Proteomes" id="UP000807306">
    <property type="component" value="Unassembled WGS sequence"/>
</dbReference>
<feature type="domain" description="F-box" evidence="2">
    <location>
        <begin position="142"/>
        <end position="191"/>
    </location>
</feature>
<dbReference type="CDD" id="cd09917">
    <property type="entry name" value="F-box_SF"/>
    <property type="match status" value="1"/>
</dbReference>
<dbReference type="SUPFAM" id="SSF81383">
    <property type="entry name" value="F-box domain"/>
    <property type="match status" value="1"/>
</dbReference>
<feature type="compositionally biased region" description="Polar residues" evidence="1">
    <location>
        <begin position="32"/>
        <end position="41"/>
    </location>
</feature>
<dbReference type="AlphaFoldDB" id="A0A9P6JJS6"/>
<evidence type="ECO:0000259" key="2">
    <source>
        <dbReference type="PROSITE" id="PS50181"/>
    </source>
</evidence>
<feature type="compositionally biased region" description="Basic and acidic residues" evidence="1">
    <location>
        <begin position="14"/>
        <end position="30"/>
    </location>
</feature>
<feature type="compositionally biased region" description="Polar residues" evidence="1">
    <location>
        <begin position="1"/>
        <end position="10"/>
    </location>
</feature>
<dbReference type="InterPro" id="IPR036047">
    <property type="entry name" value="F-box-like_dom_sf"/>
</dbReference>
<proteinExistence type="predicted"/>
<keyword evidence="4" id="KW-1185">Reference proteome</keyword>
<evidence type="ECO:0000313" key="3">
    <source>
        <dbReference type="EMBL" id="KAF9523114.1"/>
    </source>
</evidence>
<feature type="compositionally biased region" description="Polar residues" evidence="1">
    <location>
        <begin position="95"/>
        <end position="107"/>
    </location>
</feature>
<comment type="caution">
    <text evidence="3">The sequence shown here is derived from an EMBL/GenBank/DDBJ whole genome shotgun (WGS) entry which is preliminary data.</text>
</comment>
<dbReference type="OrthoDB" id="2322499at2759"/>
<feature type="region of interest" description="Disordered" evidence="1">
    <location>
        <begin position="1"/>
        <end position="137"/>
    </location>
</feature>
<accession>A0A9P6JJS6</accession>
<dbReference type="Pfam" id="PF00646">
    <property type="entry name" value="F-box"/>
    <property type="match status" value="1"/>
</dbReference>
<dbReference type="InterPro" id="IPR001810">
    <property type="entry name" value="F-box_dom"/>
</dbReference>
<protein>
    <recommendedName>
        <fullName evidence="2">F-box domain-containing protein</fullName>
    </recommendedName>
</protein>
<sequence length="816" mass="93080">MSEASTSSTRRLTRKDTSSSKIDDYFEKQTPKQRTTSSISRHTSETSIGSSTGLSSSPASTSINEDGSQTDDGDTTINVSSIDDAETKKAILRDNTPNNGSQISMTPTRRKKRVKCTSELASDDDSNPKSTARRKAKSRAKLGLLPSLPLDILFEIFTHLMPIDVLHLTRTTKAFRTLLLHRSSTGLWKDCLARVPSVPPYPSDMSLPSLVSLAFDIHCQNCGTKNASKCVDFVLRVRLCGKCTKSELSSQKKYDKQDKQDAIILRAVPFSDFEGWGEKFCSKATRDKFLLALSDHEGDRTTFINEYCERNKANAENAVLWHKWYSDQIDERESNLQDVRASRKEFVQDKLKALGYDKEVEYLGNLESRYPSGCSILPNPYIKLLRDHLHVKPAKKLTEKGWSNISAEMVSYISSIREYRIQDARCLILQARRARASQAYISIRLLPEIVKACPANTFIPGVADFLLWDEVNNLIEKPGDEALVSKDFKPIIDGFTSFVAIFRSAIAIDLIELAKKSNIFIRAGTLGSCIAPSLDSSLELLKNLDLAIIVFRCIYYTHHEFNRRWLVDEGILLPGQPIDLATPELREPCMWYPEFLHHPCCTMTRRNWDERRAGEYTYLKIDNLYRDFRRDPWDVKKKLTFDEKASKTVRNLLAACKMDPATTTAARLDQVNRRFVCLKCTFGIKCDGERSVRVWSWRDAVQHSLKIHFGDAQVKWECISLEYTSKACNLEVTERVVRGYLKPEHQKVWKCVACRDRTFEVGRMSWQGLQTHFMHNPTHGDSNAMDGKENERYYKAEGYIARERPPVRMIPMEVEA</sequence>
<dbReference type="SMART" id="SM00256">
    <property type="entry name" value="FBOX"/>
    <property type="match status" value="1"/>
</dbReference>
<gene>
    <name evidence="3" type="ORF">CPB83DRAFT_863488</name>
</gene>
<organism evidence="3 4">
    <name type="scientific">Crepidotus variabilis</name>
    <dbReference type="NCBI Taxonomy" id="179855"/>
    <lineage>
        <taxon>Eukaryota</taxon>
        <taxon>Fungi</taxon>
        <taxon>Dikarya</taxon>
        <taxon>Basidiomycota</taxon>
        <taxon>Agaricomycotina</taxon>
        <taxon>Agaricomycetes</taxon>
        <taxon>Agaricomycetidae</taxon>
        <taxon>Agaricales</taxon>
        <taxon>Agaricineae</taxon>
        <taxon>Crepidotaceae</taxon>
        <taxon>Crepidotus</taxon>
    </lineage>
</organism>